<sequence>MTPYLVDFAVRSSRRILQLCGDRNLAPMVVLDSLVDVTGWSCEAVILSLLSRQRLCFEPLAIRSRSLGGARLYIADYMILFPFQ</sequence>
<gene>
    <name evidence="1" type="ORF">AQUCO_11300002v1</name>
</gene>
<organism evidence="1 2">
    <name type="scientific">Aquilegia coerulea</name>
    <name type="common">Rocky mountain columbine</name>
    <dbReference type="NCBI Taxonomy" id="218851"/>
    <lineage>
        <taxon>Eukaryota</taxon>
        <taxon>Viridiplantae</taxon>
        <taxon>Streptophyta</taxon>
        <taxon>Embryophyta</taxon>
        <taxon>Tracheophyta</taxon>
        <taxon>Spermatophyta</taxon>
        <taxon>Magnoliopsida</taxon>
        <taxon>Ranunculales</taxon>
        <taxon>Ranunculaceae</taxon>
        <taxon>Thalictroideae</taxon>
        <taxon>Aquilegia</taxon>
    </lineage>
</organism>
<reference evidence="1 2" key="1">
    <citation type="submission" date="2017-09" db="EMBL/GenBank/DDBJ databases">
        <title>WGS assembly of Aquilegia coerulea Goldsmith.</title>
        <authorList>
            <person name="Hodges S."/>
            <person name="Kramer E."/>
            <person name="Nordborg M."/>
            <person name="Tomkins J."/>
            <person name="Borevitz J."/>
            <person name="Derieg N."/>
            <person name="Yan J."/>
            <person name="Mihaltcheva S."/>
            <person name="Hayes R.D."/>
            <person name="Rokhsar D."/>
        </authorList>
    </citation>
    <scope>NUCLEOTIDE SEQUENCE [LARGE SCALE GENOMIC DNA]</scope>
    <source>
        <strain evidence="2">cv. Goldsmith</strain>
    </source>
</reference>
<proteinExistence type="predicted"/>
<dbReference type="EMBL" id="KZ305129">
    <property type="protein sequence ID" value="PIA25482.1"/>
    <property type="molecule type" value="Genomic_DNA"/>
</dbReference>
<dbReference type="InParanoid" id="A0A2G5C2H4"/>
<dbReference type="Proteomes" id="UP000230069">
    <property type="component" value="Unassembled WGS sequence"/>
</dbReference>
<evidence type="ECO:0000313" key="1">
    <source>
        <dbReference type="EMBL" id="PIA25482.1"/>
    </source>
</evidence>
<keyword evidence="2" id="KW-1185">Reference proteome</keyword>
<evidence type="ECO:0000313" key="2">
    <source>
        <dbReference type="Proteomes" id="UP000230069"/>
    </source>
</evidence>
<accession>A0A2G5C2H4</accession>
<protein>
    <submittedName>
        <fullName evidence="1">Uncharacterized protein</fullName>
    </submittedName>
</protein>
<name>A0A2G5C2H4_AQUCA</name>
<dbReference type="AlphaFoldDB" id="A0A2G5C2H4"/>